<comment type="caution">
    <text evidence="2">The sequence shown here is derived from an EMBL/GenBank/DDBJ whole genome shotgun (WGS) entry which is preliminary data.</text>
</comment>
<evidence type="ECO:0000313" key="2">
    <source>
        <dbReference type="EMBL" id="RRB09655.1"/>
    </source>
</evidence>
<feature type="domain" description="Immunoglobulin" evidence="1">
    <location>
        <begin position="292"/>
        <end position="364"/>
    </location>
</feature>
<accession>A0A3P1C8K4</accession>
<dbReference type="EMBL" id="RQJP01000013">
    <property type="protein sequence ID" value="RRB09655.1"/>
    <property type="molecule type" value="Genomic_DNA"/>
</dbReference>
<feature type="domain" description="Immunoglobulin" evidence="1">
    <location>
        <begin position="120"/>
        <end position="192"/>
    </location>
</feature>
<feature type="domain" description="Immunoglobulin" evidence="1">
    <location>
        <begin position="34"/>
        <end position="106"/>
    </location>
</feature>
<dbReference type="AlphaFoldDB" id="A0A3P1C8K4"/>
<dbReference type="Proteomes" id="UP000274271">
    <property type="component" value="Unassembled WGS sequence"/>
</dbReference>
<dbReference type="InterPro" id="IPR035986">
    <property type="entry name" value="PKD_dom_sf"/>
</dbReference>
<gene>
    <name evidence="2" type="ORF">EHT87_31130</name>
</gene>
<dbReference type="InterPro" id="IPR003599">
    <property type="entry name" value="Ig_sub"/>
</dbReference>
<feature type="domain" description="Immunoglobulin" evidence="1">
    <location>
        <begin position="206"/>
        <end position="278"/>
    </location>
</feature>
<proteinExistence type="predicted"/>
<protein>
    <recommendedName>
        <fullName evidence="1">Immunoglobulin domain-containing protein</fullName>
    </recommendedName>
</protein>
<dbReference type="SMART" id="SM00409">
    <property type="entry name" value="IG"/>
    <property type="match status" value="5"/>
</dbReference>
<feature type="non-terminal residue" evidence="2">
    <location>
        <position position="463"/>
    </location>
</feature>
<name>A0A3P1C8K4_9BACT</name>
<feature type="domain" description="Immunoglobulin" evidence="1">
    <location>
        <begin position="378"/>
        <end position="450"/>
    </location>
</feature>
<sequence length="463" mass="45336">MTITNGSGCTAVNTTPVVVGTCPSVPCSLTGTVASSQTVCSGSAVTIQLTASGGTSYQWKGPNGYSSTQQNPTLTNATAINSGTYSVTITNGSGCTAVNTTPVVVGTCPSVPCSLTGTVASSQTVCSGSVVSIQLSASGGTSYQWQGPNNFTSSLASPLISTATAINSGTYSVTITNGSGCTAVNTTPVVVGTCPSVPCSLTGTVASSQTVCVGSVVSIQLSASGGTSYQWQGPNGFTSLMQNPTLTNATAINSGTYSVTITNGSGCTAVNTTPVVVGTCPSVPCSLTGTVASSQTVCVGSVVSIQLSASGGTSYQWKGPNGFTSLMQNPTLSTATAINSGTYSVTITNGSGCTAVNTTPVVVGTCPSVPCSLTGTVASSQTVCSGSAVTIQLTASGGTSYQWKGPNGFTSLMQNPTLSTATAINSGTYSVTITNGSGCTAVNTTPVVVGTCPSVPCSLTGTV</sequence>
<evidence type="ECO:0000259" key="1">
    <source>
        <dbReference type="SMART" id="SM00409"/>
    </source>
</evidence>
<organism evidence="2 3">
    <name type="scientific">Larkinella knui</name>
    <dbReference type="NCBI Taxonomy" id="2025310"/>
    <lineage>
        <taxon>Bacteria</taxon>
        <taxon>Pseudomonadati</taxon>
        <taxon>Bacteroidota</taxon>
        <taxon>Cytophagia</taxon>
        <taxon>Cytophagales</taxon>
        <taxon>Spirosomataceae</taxon>
        <taxon>Larkinella</taxon>
    </lineage>
</organism>
<dbReference type="InterPro" id="IPR013783">
    <property type="entry name" value="Ig-like_fold"/>
</dbReference>
<keyword evidence="3" id="KW-1185">Reference proteome</keyword>
<evidence type="ECO:0000313" key="3">
    <source>
        <dbReference type="Proteomes" id="UP000274271"/>
    </source>
</evidence>
<reference evidence="2 3" key="1">
    <citation type="submission" date="2018-11" db="EMBL/GenBank/DDBJ databases">
        <authorList>
            <person name="Zhou Z."/>
            <person name="Wang G."/>
        </authorList>
    </citation>
    <scope>NUCLEOTIDE SEQUENCE [LARGE SCALE GENOMIC DNA]</scope>
    <source>
        <strain evidence="2 3">KCTC42998</strain>
    </source>
</reference>
<dbReference type="Gene3D" id="2.60.40.10">
    <property type="entry name" value="Immunoglobulins"/>
    <property type="match status" value="5"/>
</dbReference>
<dbReference type="SUPFAM" id="SSF49299">
    <property type="entry name" value="PKD domain"/>
    <property type="match status" value="4"/>
</dbReference>